<feature type="compositionally biased region" description="Polar residues" evidence="10">
    <location>
        <begin position="197"/>
        <end position="207"/>
    </location>
</feature>
<keyword evidence="4" id="KW-0672">Quinate metabolism</keyword>
<dbReference type="InterPro" id="IPR007219">
    <property type="entry name" value="XnlR_reg_dom"/>
</dbReference>
<evidence type="ECO:0000259" key="11">
    <source>
        <dbReference type="PROSITE" id="PS50048"/>
    </source>
</evidence>
<dbReference type="GO" id="GO:0003677">
    <property type="term" value="F:DNA binding"/>
    <property type="evidence" value="ECO:0007669"/>
    <property type="project" value="UniProtKB-KW"/>
</dbReference>
<dbReference type="AlphaFoldDB" id="A0AAV9HIV8"/>
<feature type="region of interest" description="Disordered" evidence="10">
    <location>
        <begin position="644"/>
        <end position="684"/>
    </location>
</feature>
<dbReference type="PANTHER" id="PTHR47655">
    <property type="entry name" value="QUINIC ACID UTILIZATION ACTIVATOR"/>
    <property type="match status" value="1"/>
</dbReference>
<comment type="subcellular location">
    <subcellularLocation>
        <location evidence="1">Nucleus</location>
    </subcellularLocation>
</comment>
<feature type="compositionally biased region" description="Polar residues" evidence="10">
    <location>
        <begin position="671"/>
        <end position="680"/>
    </location>
</feature>
<protein>
    <recommendedName>
        <fullName evidence="11">Zn(2)-C6 fungal-type domain-containing protein</fullName>
    </recommendedName>
</protein>
<evidence type="ECO:0000256" key="4">
    <source>
        <dbReference type="ARBA" id="ARBA00022911"/>
    </source>
</evidence>
<keyword evidence="6" id="KW-0238">DNA-binding</keyword>
<evidence type="ECO:0000256" key="6">
    <source>
        <dbReference type="ARBA" id="ARBA00023125"/>
    </source>
</evidence>
<dbReference type="GO" id="GO:0008270">
    <property type="term" value="F:zinc ion binding"/>
    <property type="evidence" value="ECO:0007669"/>
    <property type="project" value="InterPro"/>
</dbReference>
<feature type="region of interest" description="Disordered" evidence="10">
    <location>
        <begin position="195"/>
        <end position="223"/>
    </location>
</feature>
<dbReference type="CDD" id="cd00067">
    <property type="entry name" value="GAL4"/>
    <property type="match status" value="1"/>
</dbReference>
<keyword evidence="3" id="KW-0862">Zinc</keyword>
<proteinExistence type="predicted"/>
<feature type="region of interest" description="Disordered" evidence="10">
    <location>
        <begin position="146"/>
        <end position="182"/>
    </location>
</feature>
<dbReference type="GO" id="GO:0000981">
    <property type="term" value="F:DNA-binding transcription factor activity, RNA polymerase II-specific"/>
    <property type="evidence" value="ECO:0007669"/>
    <property type="project" value="InterPro"/>
</dbReference>
<evidence type="ECO:0000256" key="1">
    <source>
        <dbReference type="ARBA" id="ARBA00004123"/>
    </source>
</evidence>
<feature type="region of interest" description="Disordered" evidence="10">
    <location>
        <begin position="567"/>
        <end position="598"/>
    </location>
</feature>
<name>A0AAV9HIV8_9PEZI</name>
<dbReference type="GO" id="GO:0006351">
    <property type="term" value="P:DNA-templated transcription"/>
    <property type="evidence" value="ECO:0007669"/>
    <property type="project" value="InterPro"/>
</dbReference>
<comment type="caution">
    <text evidence="12">The sequence shown here is derived from an EMBL/GenBank/DDBJ whole genome shotgun (WGS) entry which is preliminary data.</text>
</comment>
<feature type="region of interest" description="Disordered" evidence="10">
    <location>
        <begin position="1"/>
        <end position="35"/>
    </location>
</feature>
<dbReference type="Pfam" id="PF00172">
    <property type="entry name" value="Zn_clus"/>
    <property type="match status" value="1"/>
</dbReference>
<sequence length="762" mass="82699">MPSKRKATDVESSNNTQAGPQPPPASTPTPAKRQRVSRACDQCRAAREKCDGVQPQCHSCVSQTRPCTYEANPKKRGVATGYIRTLELALAWIFDQVSGTEDALNTAIAHENGRVRAIITGNDAGGADRLHKKWRKSRAHKGIDNILSGGAAVPSPMQDERSLSPDASHTEGEPTTVSPIPDENKAERLSHLIPATPAQQPLVSQNGKLPDKPPDISSESRPASFPVDRLKLPPNHWRLLDIYFSYTHSWLPILEKQALFQTSYMYSEEGLDVNPGDANSAVHAELWSALALASVQNSACSQSGLGEATNGRFSPKEIYDVARGLIPPEQGPFQINHARAFVLLSLVCLSHGDPTGASLLVGSGIRVALSIDQSHQGYECQRINPVMMGCFIVETILSARYNKLPHLREDDVSEMDAIPEDGMDQWEPWTPVEGFGSTQPNSRMSRNPAFCISTFNQLFAIIKVVSSYLSAEKRRAAPRERTTVSQLREAFNPNPRFGNLMAPGGVSPVPTFYIIKAVYLWASTLVDPCSEATISLLKDTLNQFQKLFGECAVPPILSTCLVSSVSQDHPATGRHPDSEQLREPGLATPGEGRNFPATHLDLSSQLAGAQRDGIGLGQYTSMANPIMSINSLATGTYYNNSTIPQSSHHSGRSFGALSGQTPVTPYDQRRFSGSTASLPRNDSVDMHLGPSVTYRMANVDHGHHHLVSQGFGGNPDYDALLDDLASIECADPIDVDPQFMTNLGFAPGCDITEIFTRDFGGV</sequence>
<keyword evidence="7" id="KW-0010">Activator</keyword>
<accession>A0AAV9HIV8</accession>
<dbReference type="Gene3D" id="4.10.240.10">
    <property type="entry name" value="Zn(2)-C6 fungal-type DNA-binding domain"/>
    <property type="match status" value="1"/>
</dbReference>
<evidence type="ECO:0000256" key="2">
    <source>
        <dbReference type="ARBA" id="ARBA00022723"/>
    </source>
</evidence>
<feature type="domain" description="Zn(2)-C6 fungal-type" evidence="11">
    <location>
        <begin position="39"/>
        <end position="69"/>
    </location>
</feature>
<dbReference type="InterPro" id="IPR036864">
    <property type="entry name" value="Zn2-C6_fun-type_DNA-bd_sf"/>
</dbReference>
<gene>
    <name evidence="12" type="ORF">QBC42DRAFT_206734</name>
</gene>
<dbReference type="CDD" id="cd12148">
    <property type="entry name" value="fungal_TF_MHR"/>
    <property type="match status" value="1"/>
</dbReference>
<keyword evidence="13" id="KW-1185">Reference proteome</keyword>
<evidence type="ECO:0000313" key="13">
    <source>
        <dbReference type="Proteomes" id="UP001321749"/>
    </source>
</evidence>
<dbReference type="SUPFAM" id="SSF57701">
    <property type="entry name" value="Zn2/Cys6 DNA-binding domain"/>
    <property type="match status" value="1"/>
</dbReference>
<keyword evidence="8" id="KW-0804">Transcription</keyword>
<dbReference type="EMBL" id="MU865021">
    <property type="protein sequence ID" value="KAK4460035.1"/>
    <property type="molecule type" value="Genomic_DNA"/>
</dbReference>
<dbReference type="InterPro" id="IPR001138">
    <property type="entry name" value="Zn2Cys6_DnaBD"/>
</dbReference>
<evidence type="ECO:0000256" key="9">
    <source>
        <dbReference type="ARBA" id="ARBA00023242"/>
    </source>
</evidence>
<keyword evidence="5" id="KW-0805">Transcription regulation</keyword>
<dbReference type="InterPro" id="IPR052783">
    <property type="entry name" value="Metabolic/Drug-Res_Regulator"/>
</dbReference>
<dbReference type="Proteomes" id="UP001321749">
    <property type="component" value="Unassembled WGS sequence"/>
</dbReference>
<dbReference type="PROSITE" id="PS50048">
    <property type="entry name" value="ZN2_CY6_FUNGAL_2"/>
    <property type="match status" value="1"/>
</dbReference>
<dbReference type="PROSITE" id="PS00463">
    <property type="entry name" value="ZN2_CY6_FUNGAL_1"/>
    <property type="match status" value="1"/>
</dbReference>
<feature type="compositionally biased region" description="Basic and acidic residues" evidence="10">
    <location>
        <begin position="158"/>
        <end position="172"/>
    </location>
</feature>
<evidence type="ECO:0000256" key="7">
    <source>
        <dbReference type="ARBA" id="ARBA00023159"/>
    </source>
</evidence>
<keyword evidence="9" id="KW-0539">Nucleus</keyword>
<evidence type="ECO:0000256" key="5">
    <source>
        <dbReference type="ARBA" id="ARBA00023015"/>
    </source>
</evidence>
<dbReference type="GO" id="GO:0045944">
    <property type="term" value="P:positive regulation of transcription by RNA polymerase II"/>
    <property type="evidence" value="ECO:0007669"/>
    <property type="project" value="TreeGrafter"/>
</dbReference>
<evidence type="ECO:0000313" key="12">
    <source>
        <dbReference type="EMBL" id="KAK4460035.1"/>
    </source>
</evidence>
<reference evidence="12" key="1">
    <citation type="journal article" date="2023" name="Mol. Phylogenet. Evol.">
        <title>Genome-scale phylogeny and comparative genomics of the fungal order Sordariales.</title>
        <authorList>
            <person name="Hensen N."/>
            <person name="Bonometti L."/>
            <person name="Westerberg I."/>
            <person name="Brannstrom I.O."/>
            <person name="Guillou S."/>
            <person name="Cros-Aarteil S."/>
            <person name="Calhoun S."/>
            <person name="Haridas S."/>
            <person name="Kuo A."/>
            <person name="Mondo S."/>
            <person name="Pangilinan J."/>
            <person name="Riley R."/>
            <person name="LaButti K."/>
            <person name="Andreopoulos B."/>
            <person name="Lipzen A."/>
            <person name="Chen C."/>
            <person name="Yan M."/>
            <person name="Daum C."/>
            <person name="Ng V."/>
            <person name="Clum A."/>
            <person name="Steindorff A."/>
            <person name="Ohm R.A."/>
            <person name="Martin F."/>
            <person name="Silar P."/>
            <person name="Natvig D.O."/>
            <person name="Lalanne C."/>
            <person name="Gautier V."/>
            <person name="Ament-Velasquez S.L."/>
            <person name="Kruys A."/>
            <person name="Hutchinson M.I."/>
            <person name="Powell A.J."/>
            <person name="Barry K."/>
            <person name="Miller A.N."/>
            <person name="Grigoriev I.V."/>
            <person name="Debuchy R."/>
            <person name="Gladieux P."/>
            <person name="Hiltunen Thoren M."/>
            <person name="Johannesson H."/>
        </authorList>
    </citation>
    <scope>NUCLEOTIDE SEQUENCE</scope>
    <source>
        <strain evidence="12">PSN324</strain>
    </source>
</reference>
<dbReference type="Pfam" id="PF04082">
    <property type="entry name" value="Fungal_trans"/>
    <property type="match status" value="1"/>
</dbReference>
<reference evidence="12" key="2">
    <citation type="submission" date="2023-06" db="EMBL/GenBank/DDBJ databases">
        <authorList>
            <consortium name="Lawrence Berkeley National Laboratory"/>
            <person name="Mondo S.J."/>
            <person name="Hensen N."/>
            <person name="Bonometti L."/>
            <person name="Westerberg I."/>
            <person name="Brannstrom I.O."/>
            <person name="Guillou S."/>
            <person name="Cros-Aarteil S."/>
            <person name="Calhoun S."/>
            <person name="Haridas S."/>
            <person name="Kuo A."/>
            <person name="Pangilinan J."/>
            <person name="Riley R."/>
            <person name="Labutti K."/>
            <person name="Andreopoulos B."/>
            <person name="Lipzen A."/>
            <person name="Chen C."/>
            <person name="Yanf M."/>
            <person name="Daum C."/>
            <person name="Ng V."/>
            <person name="Clum A."/>
            <person name="Steindorff A."/>
            <person name="Ohm R."/>
            <person name="Martin F."/>
            <person name="Silar P."/>
            <person name="Natvig D."/>
            <person name="Lalanne C."/>
            <person name="Gautier V."/>
            <person name="Ament-Velasquez S.L."/>
            <person name="Kruys A."/>
            <person name="Hutchinson M.I."/>
            <person name="Powell A.J."/>
            <person name="Barry K."/>
            <person name="Miller A.N."/>
            <person name="Grigoriev I.V."/>
            <person name="Debuchy R."/>
            <person name="Gladieux P."/>
            <person name="Thoren M.H."/>
            <person name="Johannesson H."/>
        </authorList>
    </citation>
    <scope>NUCLEOTIDE SEQUENCE</scope>
    <source>
        <strain evidence="12">PSN324</strain>
    </source>
</reference>
<evidence type="ECO:0000256" key="3">
    <source>
        <dbReference type="ARBA" id="ARBA00022833"/>
    </source>
</evidence>
<dbReference type="PANTHER" id="PTHR47655:SF2">
    <property type="entry name" value="QUINIC ACID UTILIZATION ACTIVATOR"/>
    <property type="match status" value="1"/>
</dbReference>
<keyword evidence="2" id="KW-0479">Metal-binding</keyword>
<evidence type="ECO:0000256" key="8">
    <source>
        <dbReference type="ARBA" id="ARBA00023163"/>
    </source>
</evidence>
<organism evidence="12 13">
    <name type="scientific">Cladorrhinum samala</name>
    <dbReference type="NCBI Taxonomy" id="585594"/>
    <lineage>
        <taxon>Eukaryota</taxon>
        <taxon>Fungi</taxon>
        <taxon>Dikarya</taxon>
        <taxon>Ascomycota</taxon>
        <taxon>Pezizomycotina</taxon>
        <taxon>Sordariomycetes</taxon>
        <taxon>Sordariomycetidae</taxon>
        <taxon>Sordariales</taxon>
        <taxon>Podosporaceae</taxon>
        <taxon>Cladorrhinum</taxon>
    </lineage>
</organism>
<dbReference type="GO" id="GO:0005634">
    <property type="term" value="C:nucleus"/>
    <property type="evidence" value="ECO:0007669"/>
    <property type="project" value="UniProtKB-SubCell"/>
</dbReference>
<dbReference type="SMART" id="SM00066">
    <property type="entry name" value="GAL4"/>
    <property type="match status" value="1"/>
</dbReference>
<dbReference type="FunFam" id="4.10.240.10:FF:000005">
    <property type="entry name" value="Quinic acid utilization activator"/>
    <property type="match status" value="1"/>
</dbReference>
<evidence type="ECO:0000256" key="10">
    <source>
        <dbReference type="SAM" id="MobiDB-lite"/>
    </source>
</evidence>